<dbReference type="GeneID" id="89927791"/>
<organism evidence="3 4">
    <name type="scientific">Saxophila tyrrhenica</name>
    <dbReference type="NCBI Taxonomy" id="1690608"/>
    <lineage>
        <taxon>Eukaryota</taxon>
        <taxon>Fungi</taxon>
        <taxon>Dikarya</taxon>
        <taxon>Ascomycota</taxon>
        <taxon>Pezizomycotina</taxon>
        <taxon>Dothideomycetes</taxon>
        <taxon>Dothideomycetidae</taxon>
        <taxon>Mycosphaerellales</taxon>
        <taxon>Extremaceae</taxon>
        <taxon>Saxophila</taxon>
    </lineage>
</organism>
<dbReference type="Proteomes" id="UP001337655">
    <property type="component" value="Unassembled WGS sequence"/>
</dbReference>
<reference evidence="3 4" key="1">
    <citation type="submission" date="2023-08" db="EMBL/GenBank/DDBJ databases">
        <title>Black Yeasts Isolated from many extreme environments.</title>
        <authorList>
            <person name="Coleine C."/>
            <person name="Stajich J.E."/>
            <person name="Selbmann L."/>
        </authorList>
    </citation>
    <scope>NUCLEOTIDE SEQUENCE [LARGE SCALE GENOMIC DNA]</scope>
    <source>
        <strain evidence="3 4">CCFEE 5935</strain>
    </source>
</reference>
<evidence type="ECO:0000313" key="4">
    <source>
        <dbReference type="Proteomes" id="UP001337655"/>
    </source>
</evidence>
<dbReference type="EMBL" id="JAVRRT010000009">
    <property type="protein sequence ID" value="KAK5169142.1"/>
    <property type="molecule type" value="Genomic_DNA"/>
</dbReference>
<protein>
    <recommendedName>
        <fullName evidence="2">DUF7907 domain-containing protein</fullName>
    </recommendedName>
</protein>
<feature type="domain" description="DUF7907" evidence="2">
    <location>
        <begin position="81"/>
        <end position="185"/>
    </location>
</feature>
<keyword evidence="4" id="KW-1185">Reference proteome</keyword>
<dbReference type="InterPro" id="IPR057229">
    <property type="entry name" value="DUF7907"/>
</dbReference>
<accession>A0AAV9PBW4</accession>
<comment type="caution">
    <text evidence="3">The sequence shown here is derived from an EMBL/GenBank/DDBJ whole genome shotgun (WGS) entry which is preliminary data.</text>
</comment>
<gene>
    <name evidence="3" type="ORF">LTR77_006451</name>
</gene>
<evidence type="ECO:0000259" key="2">
    <source>
        <dbReference type="Pfam" id="PF25484"/>
    </source>
</evidence>
<name>A0AAV9PBW4_9PEZI</name>
<keyword evidence="1" id="KW-0732">Signal</keyword>
<feature type="signal peptide" evidence="1">
    <location>
        <begin position="1"/>
        <end position="17"/>
    </location>
</feature>
<sequence>MYFPLLLLSTLLSTAVAIPVSNAVVKSDVFKLHVTDNSDLLRWALINSKPSKGFPKQALVELQRPASYVSIDSYLLGSKKQINEGRAQLRFMIKGASYGMVIFKSAPGEVSKVALVKGQGSARFGLGLNNKLRAHGDNNANVWYACPVNVKGTLINPNFVLFYGGTNADEYNLPNDDCEHIGLLASFS</sequence>
<proteinExistence type="predicted"/>
<evidence type="ECO:0000256" key="1">
    <source>
        <dbReference type="SAM" id="SignalP"/>
    </source>
</evidence>
<feature type="chain" id="PRO_5043877686" description="DUF7907 domain-containing protein" evidence="1">
    <location>
        <begin position="18"/>
        <end position="188"/>
    </location>
</feature>
<evidence type="ECO:0000313" key="3">
    <source>
        <dbReference type="EMBL" id="KAK5169142.1"/>
    </source>
</evidence>
<dbReference type="Pfam" id="PF25484">
    <property type="entry name" value="DUF7907"/>
    <property type="match status" value="1"/>
</dbReference>
<dbReference type="RefSeq" id="XP_064658608.1">
    <property type="nucleotide sequence ID" value="XM_064803693.1"/>
</dbReference>
<dbReference type="AlphaFoldDB" id="A0AAV9PBW4"/>